<comment type="cofactor">
    <cofactor evidence="1 5">
        <name>pyridoxal 5'-phosphate</name>
        <dbReference type="ChEBI" id="CHEBI:597326"/>
    </cofactor>
</comment>
<comment type="catalytic activity">
    <reaction evidence="5">
        <text>L-allo-threonine = acetaldehyde + glycine</text>
        <dbReference type="Rhea" id="RHEA:26209"/>
        <dbReference type="ChEBI" id="CHEBI:15343"/>
        <dbReference type="ChEBI" id="CHEBI:57305"/>
        <dbReference type="ChEBI" id="CHEBI:58585"/>
        <dbReference type="EC" id="4.1.2.48"/>
    </reaction>
</comment>
<dbReference type="InterPro" id="IPR015421">
    <property type="entry name" value="PyrdxlP-dep_Trfase_major"/>
</dbReference>
<evidence type="ECO:0000256" key="3">
    <source>
        <dbReference type="ARBA" id="ARBA00011881"/>
    </source>
</evidence>
<dbReference type="InterPro" id="IPR015422">
    <property type="entry name" value="PyrdxlP-dep_Trfase_small"/>
</dbReference>
<dbReference type="EMBL" id="JAUYVI010000001">
    <property type="protein sequence ID" value="MDQ7246547.1"/>
    <property type="molecule type" value="Genomic_DNA"/>
</dbReference>
<dbReference type="InterPro" id="IPR026273">
    <property type="entry name" value="Low_specificity_L-TA_bact"/>
</dbReference>
<dbReference type="RefSeq" id="WP_379953938.1">
    <property type="nucleotide sequence ID" value="NZ_JAUYVI010000001.1"/>
</dbReference>
<keyword evidence="4 5" id="KW-0663">Pyridoxal phosphate</keyword>
<dbReference type="SUPFAM" id="SSF53383">
    <property type="entry name" value="PLP-dependent transferases"/>
    <property type="match status" value="1"/>
</dbReference>
<comment type="similarity">
    <text evidence="2 5">Belongs to the threonine aldolase family.</text>
</comment>
<dbReference type="InterPro" id="IPR015424">
    <property type="entry name" value="PyrdxlP-dep_Trfase"/>
</dbReference>
<name>A0ABU0YFP4_9PROT</name>
<dbReference type="CDD" id="cd06502">
    <property type="entry name" value="TA_like"/>
    <property type="match status" value="1"/>
</dbReference>
<accession>A0ABU0YFP4</accession>
<dbReference type="PANTHER" id="PTHR48097">
    <property type="entry name" value="L-THREONINE ALDOLASE-RELATED"/>
    <property type="match status" value="1"/>
</dbReference>
<dbReference type="PANTHER" id="PTHR48097:SF5">
    <property type="entry name" value="LOW SPECIFICITY L-THREONINE ALDOLASE"/>
    <property type="match status" value="1"/>
</dbReference>
<comment type="caution">
    <text evidence="7">The sequence shown here is derived from an EMBL/GenBank/DDBJ whole genome shotgun (WGS) entry which is preliminary data.</text>
</comment>
<evidence type="ECO:0000256" key="1">
    <source>
        <dbReference type="ARBA" id="ARBA00001933"/>
    </source>
</evidence>
<evidence type="ECO:0000256" key="2">
    <source>
        <dbReference type="ARBA" id="ARBA00006966"/>
    </source>
</evidence>
<sequence>MDFRSDNVAGAAPDILQAVIDANAGTVTSYGADPYSERVEARLSEIFETPVKAFAVATGTACNALALSALTPPYGAVLCHEEAHIQLDECGAPELFTGGAKLVPLPGASGKVTPDGLRNMLEQTLTGDPHRVQPAALSLTQATEAGTCYRPAEIAALAEIARSRKMKVHMDGARFANAVAHLGVKPAETTWRAGVDVLSFGATKNGALGAEVVVFFDPALAEMFAVRRKRGGQLLSKMRFVSAQLEAYLKGDRWLELARHANAMATRLAQGLQRLPQVSLLHPVEANEIFIRLPQGVLAGLRAAGFNFYDWTDAAPGTIRLVLAFNTDPADVDAFIATATKLAAAAA</sequence>
<comment type="function">
    <text evidence="5">Catalyzes the cleavage of L-allo-threonine and L-threonine to glycine and acetaldehyde.</text>
</comment>
<dbReference type="Gene3D" id="3.90.1150.10">
    <property type="entry name" value="Aspartate Aminotransferase, domain 1"/>
    <property type="match status" value="1"/>
</dbReference>
<reference evidence="8" key="1">
    <citation type="submission" date="2023-08" db="EMBL/GenBank/DDBJ databases">
        <title>Rhodospirillaceae gen. nov., a novel taxon isolated from the Yangtze River Yuezi River estuary sludge.</title>
        <authorList>
            <person name="Ruan L."/>
        </authorList>
    </citation>
    <scope>NUCLEOTIDE SEQUENCE [LARGE SCALE GENOMIC DNA]</scope>
    <source>
        <strain evidence="8">R-7</strain>
    </source>
</reference>
<evidence type="ECO:0000259" key="6">
    <source>
        <dbReference type="Pfam" id="PF01212"/>
    </source>
</evidence>
<dbReference type="InterPro" id="IPR001597">
    <property type="entry name" value="ArAA_b-elim_lyase/Thr_aldolase"/>
</dbReference>
<dbReference type="Gene3D" id="3.40.640.10">
    <property type="entry name" value="Type I PLP-dependent aspartate aminotransferase-like (Major domain)"/>
    <property type="match status" value="1"/>
</dbReference>
<evidence type="ECO:0000313" key="8">
    <source>
        <dbReference type="Proteomes" id="UP001230156"/>
    </source>
</evidence>
<gene>
    <name evidence="7" type="ORF">Q8A70_02670</name>
</gene>
<dbReference type="Proteomes" id="UP001230156">
    <property type="component" value="Unassembled WGS sequence"/>
</dbReference>
<evidence type="ECO:0000256" key="5">
    <source>
        <dbReference type="PIRNR" id="PIRNR038940"/>
    </source>
</evidence>
<proteinExistence type="inferred from homology"/>
<feature type="domain" description="Aromatic amino acid beta-eliminating lyase/threonine aldolase" evidence="6">
    <location>
        <begin position="2"/>
        <end position="291"/>
    </location>
</feature>
<comment type="subunit">
    <text evidence="3">Homotetramer.</text>
</comment>
<protein>
    <recommendedName>
        <fullName evidence="5">L-threonine aldolase</fullName>
        <ecNumber evidence="5">4.1.2.48</ecNumber>
    </recommendedName>
</protein>
<evidence type="ECO:0000313" key="7">
    <source>
        <dbReference type="EMBL" id="MDQ7246547.1"/>
    </source>
</evidence>
<dbReference type="PIRSF" id="PIRSF038940">
    <property type="entry name" value="Low_specificity_LTA"/>
    <property type="match status" value="1"/>
</dbReference>
<comment type="catalytic activity">
    <reaction evidence="5">
        <text>L-threonine = acetaldehyde + glycine</text>
        <dbReference type="Rhea" id="RHEA:19625"/>
        <dbReference type="ChEBI" id="CHEBI:15343"/>
        <dbReference type="ChEBI" id="CHEBI:57305"/>
        <dbReference type="ChEBI" id="CHEBI:57926"/>
        <dbReference type="EC" id="4.1.2.48"/>
    </reaction>
</comment>
<evidence type="ECO:0000256" key="4">
    <source>
        <dbReference type="ARBA" id="ARBA00022898"/>
    </source>
</evidence>
<dbReference type="Pfam" id="PF01212">
    <property type="entry name" value="Beta_elim_lyase"/>
    <property type="match status" value="1"/>
</dbReference>
<organism evidence="7 8">
    <name type="scientific">Dongia sedimenti</name>
    <dbReference type="NCBI Taxonomy" id="3064282"/>
    <lineage>
        <taxon>Bacteria</taxon>
        <taxon>Pseudomonadati</taxon>
        <taxon>Pseudomonadota</taxon>
        <taxon>Alphaproteobacteria</taxon>
        <taxon>Rhodospirillales</taxon>
        <taxon>Dongiaceae</taxon>
        <taxon>Dongia</taxon>
    </lineage>
</organism>
<keyword evidence="8" id="KW-1185">Reference proteome</keyword>
<dbReference type="EC" id="4.1.2.48" evidence="5"/>
<keyword evidence="5" id="KW-0456">Lyase</keyword>